<organism evidence="4 5">
    <name type="scientific">Moorena producens 3L</name>
    <dbReference type="NCBI Taxonomy" id="489825"/>
    <lineage>
        <taxon>Bacteria</taxon>
        <taxon>Bacillati</taxon>
        <taxon>Cyanobacteriota</taxon>
        <taxon>Cyanophyceae</taxon>
        <taxon>Coleofasciculales</taxon>
        <taxon>Coleofasciculaceae</taxon>
        <taxon>Moorena</taxon>
    </lineage>
</organism>
<dbReference type="eggNOG" id="COG0675">
    <property type="taxonomic scope" value="Bacteria"/>
</dbReference>
<feature type="compositionally biased region" description="Basic and acidic residues" evidence="2">
    <location>
        <begin position="58"/>
        <end position="67"/>
    </location>
</feature>
<dbReference type="EMBL" id="GL890970">
    <property type="protein sequence ID" value="EGJ29123.1"/>
    <property type="molecule type" value="Genomic_DNA"/>
</dbReference>
<feature type="domain" description="Cas12f1-like TNB" evidence="3">
    <location>
        <begin position="24"/>
        <end position="99"/>
    </location>
</feature>
<evidence type="ECO:0000313" key="5">
    <source>
        <dbReference type="Proteomes" id="UP000003959"/>
    </source>
</evidence>
<name>F4Y1I1_9CYAN</name>
<keyword evidence="1 4" id="KW-0238">DNA-binding</keyword>
<protein>
    <submittedName>
        <fullName evidence="4">Putative DNA-binding domain transposase</fullName>
    </submittedName>
</protein>
<dbReference type="Pfam" id="PF07282">
    <property type="entry name" value="Cas12f1-like_TNB"/>
    <property type="match status" value="1"/>
</dbReference>
<reference evidence="5" key="1">
    <citation type="journal article" date="2011" name="Proc. Natl. Acad. Sci. U.S.A.">
        <title>Genomic insights into the physiology and ecology of the marine filamentous cyanobacterium Lyngbya majuscula.</title>
        <authorList>
            <person name="Jones A.C."/>
            <person name="Monroe E.A."/>
            <person name="Podell S."/>
            <person name="Hess W.R."/>
            <person name="Klages S."/>
            <person name="Esquenazi E."/>
            <person name="Niessen S."/>
            <person name="Hoover H."/>
            <person name="Rothmann M."/>
            <person name="Lasken R.S."/>
            <person name="Yates J.R.III."/>
            <person name="Reinhardt R."/>
            <person name="Kube M."/>
            <person name="Burkart M.D."/>
            <person name="Allen E.E."/>
            <person name="Dorrestein P.C."/>
            <person name="Gerwick W.H."/>
            <person name="Gerwick L."/>
        </authorList>
    </citation>
    <scope>NUCLEOTIDE SEQUENCE [LARGE SCALE GENOMIC DNA]</scope>
    <source>
        <strain evidence="5">3L</strain>
    </source>
</reference>
<evidence type="ECO:0000313" key="4">
    <source>
        <dbReference type="EMBL" id="EGJ29123.1"/>
    </source>
</evidence>
<dbReference type="Proteomes" id="UP000003959">
    <property type="component" value="Unassembled WGS sequence"/>
</dbReference>
<proteinExistence type="predicted"/>
<accession>F4Y1I1</accession>
<evidence type="ECO:0000256" key="2">
    <source>
        <dbReference type="SAM" id="MobiDB-lite"/>
    </source>
</evidence>
<gene>
    <name evidence="4" type="ORF">LYNGBM3L_66430</name>
</gene>
<dbReference type="HOGENOM" id="CLU_032903_16_2_3"/>
<dbReference type="AlphaFoldDB" id="F4Y1I1"/>
<evidence type="ECO:0000259" key="3">
    <source>
        <dbReference type="Pfam" id="PF07282"/>
    </source>
</evidence>
<dbReference type="InterPro" id="IPR010095">
    <property type="entry name" value="Cas12f1-like_TNB"/>
</dbReference>
<dbReference type="GO" id="GO:0003677">
    <property type="term" value="F:DNA binding"/>
    <property type="evidence" value="ECO:0007669"/>
    <property type="project" value="UniProtKB-KW"/>
</dbReference>
<keyword evidence="5" id="KW-1185">Reference proteome</keyword>
<sequence length="148" mass="16537">MNVKKIHQRWGNGNQNFVVIPTKRLIERLKQLACEYGIKLTITEEAYTSKASYLDDDSLPKHGEKPKGWTPSGKRVKRGLYKSSEGHLINADCNGAGNIARKVAAQLGIDLTKAGRGSMTVPHRYDLFNSLSRSYRTRSEVARVHPAT</sequence>
<feature type="region of interest" description="Disordered" evidence="2">
    <location>
        <begin position="54"/>
        <end position="76"/>
    </location>
</feature>
<evidence type="ECO:0000256" key="1">
    <source>
        <dbReference type="ARBA" id="ARBA00023125"/>
    </source>
</evidence>